<accession>A0AAV2J6A3</accession>
<dbReference type="AlphaFoldDB" id="A0AAV2J6A3"/>
<keyword evidence="1" id="KW-0812">Transmembrane</keyword>
<feature type="signal peptide" evidence="2">
    <location>
        <begin position="1"/>
        <end position="27"/>
    </location>
</feature>
<keyword evidence="2" id="KW-0732">Signal</keyword>
<dbReference type="EMBL" id="OZ035832">
    <property type="protein sequence ID" value="CAL1571377.1"/>
    <property type="molecule type" value="Genomic_DNA"/>
</dbReference>
<organism evidence="3 4">
    <name type="scientific">Knipowitschia caucasica</name>
    <name type="common">Caucasian dwarf goby</name>
    <name type="synonym">Pomatoschistus caucasicus</name>
    <dbReference type="NCBI Taxonomy" id="637954"/>
    <lineage>
        <taxon>Eukaryota</taxon>
        <taxon>Metazoa</taxon>
        <taxon>Chordata</taxon>
        <taxon>Craniata</taxon>
        <taxon>Vertebrata</taxon>
        <taxon>Euteleostomi</taxon>
        <taxon>Actinopterygii</taxon>
        <taxon>Neopterygii</taxon>
        <taxon>Teleostei</taxon>
        <taxon>Neoteleostei</taxon>
        <taxon>Acanthomorphata</taxon>
        <taxon>Gobiaria</taxon>
        <taxon>Gobiiformes</taxon>
        <taxon>Gobioidei</taxon>
        <taxon>Gobiidae</taxon>
        <taxon>Gobiinae</taxon>
        <taxon>Knipowitschia</taxon>
    </lineage>
</organism>
<evidence type="ECO:0000256" key="2">
    <source>
        <dbReference type="SAM" id="SignalP"/>
    </source>
</evidence>
<feature type="transmembrane region" description="Helical" evidence="1">
    <location>
        <begin position="140"/>
        <end position="157"/>
    </location>
</feature>
<sequence>MPNNIPSLPKQILTLLLLSIVSKLLHTLSPVTQPEFRHICFWSRPLTPWIPVEPEGAPCAPSPQLGPLSLGTEQPDASPVAEACYDTPQKPLILAMIPVLTCTIDPGQLIRAFQSALSQSERSEPLITDSRRRRRRHRGAVFLLGVWMAAAVMAVVLQRGCSLFLGDDDPGSIPRRVRE</sequence>
<keyword evidence="1" id="KW-1133">Transmembrane helix</keyword>
<name>A0AAV2J6A3_KNICA</name>
<evidence type="ECO:0000313" key="4">
    <source>
        <dbReference type="Proteomes" id="UP001497482"/>
    </source>
</evidence>
<reference evidence="3 4" key="1">
    <citation type="submission" date="2024-04" db="EMBL/GenBank/DDBJ databases">
        <authorList>
            <person name="Waldvogel A.-M."/>
            <person name="Schoenle A."/>
        </authorList>
    </citation>
    <scope>NUCLEOTIDE SEQUENCE [LARGE SCALE GENOMIC DNA]</scope>
</reference>
<gene>
    <name evidence="3" type="ORF">KC01_LOCUS3494</name>
</gene>
<keyword evidence="4" id="KW-1185">Reference proteome</keyword>
<proteinExistence type="predicted"/>
<evidence type="ECO:0000313" key="3">
    <source>
        <dbReference type="EMBL" id="CAL1571377.1"/>
    </source>
</evidence>
<feature type="chain" id="PRO_5043494878" evidence="2">
    <location>
        <begin position="28"/>
        <end position="179"/>
    </location>
</feature>
<dbReference type="Proteomes" id="UP001497482">
    <property type="component" value="Chromosome 10"/>
</dbReference>
<evidence type="ECO:0000256" key="1">
    <source>
        <dbReference type="SAM" id="Phobius"/>
    </source>
</evidence>
<protein>
    <submittedName>
        <fullName evidence="3">Uncharacterized protein</fullName>
    </submittedName>
</protein>
<keyword evidence="1" id="KW-0472">Membrane</keyword>